<dbReference type="GO" id="GO:0016787">
    <property type="term" value="F:hydrolase activity"/>
    <property type="evidence" value="ECO:0007669"/>
    <property type="project" value="UniProtKB-KW"/>
</dbReference>
<dbReference type="KEGG" id="chk:D4L85_31690"/>
<reference evidence="4" key="1">
    <citation type="submission" date="2018-09" db="EMBL/GenBank/DDBJ databases">
        <title>Chryseolinea sp. KIS68-18 isolated from soil.</title>
        <authorList>
            <person name="Weon H.-Y."/>
            <person name="Kwon S.-W."/>
            <person name="Lee S.A."/>
        </authorList>
    </citation>
    <scope>NUCLEOTIDE SEQUENCE [LARGE SCALE GENOMIC DNA]</scope>
    <source>
        <strain evidence="4">KIS68-18</strain>
    </source>
</reference>
<evidence type="ECO:0000313" key="3">
    <source>
        <dbReference type="EMBL" id="AYB34865.1"/>
    </source>
</evidence>
<accession>A0A385SXT5</accession>
<evidence type="ECO:0000256" key="1">
    <source>
        <dbReference type="ARBA" id="ARBA00022801"/>
    </source>
</evidence>
<dbReference type="RefSeq" id="WP_119758118.1">
    <property type="nucleotide sequence ID" value="NZ_CP032382.1"/>
</dbReference>
<dbReference type="AlphaFoldDB" id="A0A385SXT5"/>
<dbReference type="Pfam" id="PF07859">
    <property type="entry name" value="Abhydrolase_3"/>
    <property type="match status" value="1"/>
</dbReference>
<feature type="domain" description="Alpha/beta hydrolase fold-3" evidence="2">
    <location>
        <begin position="52"/>
        <end position="251"/>
    </location>
</feature>
<evidence type="ECO:0000259" key="2">
    <source>
        <dbReference type="Pfam" id="PF07859"/>
    </source>
</evidence>
<keyword evidence="4" id="KW-1185">Reference proteome</keyword>
<dbReference type="InterPro" id="IPR013094">
    <property type="entry name" value="AB_hydrolase_3"/>
</dbReference>
<organism evidence="3 4">
    <name type="scientific">Chryseolinea soli</name>
    <dbReference type="NCBI Taxonomy" id="2321403"/>
    <lineage>
        <taxon>Bacteria</taxon>
        <taxon>Pseudomonadati</taxon>
        <taxon>Bacteroidota</taxon>
        <taxon>Cytophagia</taxon>
        <taxon>Cytophagales</taxon>
        <taxon>Fulvivirgaceae</taxon>
        <taxon>Chryseolinea</taxon>
    </lineage>
</organism>
<keyword evidence="1 3" id="KW-0378">Hydrolase</keyword>
<gene>
    <name evidence="3" type="ORF">D4L85_31690</name>
</gene>
<dbReference type="InterPro" id="IPR050300">
    <property type="entry name" value="GDXG_lipolytic_enzyme"/>
</dbReference>
<dbReference type="Gene3D" id="3.40.50.1820">
    <property type="entry name" value="alpha/beta hydrolase"/>
    <property type="match status" value="1"/>
</dbReference>
<protein>
    <submittedName>
        <fullName evidence="3">Alpha/beta hydrolase</fullName>
    </submittedName>
</protein>
<dbReference type="InterPro" id="IPR029058">
    <property type="entry name" value="AB_hydrolase_fold"/>
</dbReference>
<name>A0A385SXT5_9BACT</name>
<dbReference type="EMBL" id="CP032382">
    <property type="protein sequence ID" value="AYB34865.1"/>
    <property type="molecule type" value="Genomic_DNA"/>
</dbReference>
<sequence>MDIKIKETRSGFDKLGGRYGAADNVWMGKQKIKGTPCHWFFKEGAKSDVSVMIYLHGGCYAVGSIKSHQALVSHLSAQLDATILFVDYSLAPEHPFPTAVNEVLNVYNYLVDELRIQNISFVGDSAGGGLTASVVSILNREKRTRNLRDIVMISPWIDLRNNGDSIEGNRSIDPVLTKESLDYFTSLYVGNKNLAEVNPMETLYGTFPPTLIMVGSNEILLDDSKTIFSRIVASQPLAKLKIYQGQTHVWLMDNIQSESAVRAINDIRSFLT</sequence>
<dbReference type="PANTHER" id="PTHR48081:SF8">
    <property type="entry name" value="ALPHA_BETA HYDROLASE FOLD-3 DOMAIN-CONTAINING PROTEIN-RELATED"/>
    <property type="match status" value="1"/>
</dbReference>
<dbReference type="Proteomes" id="UP000266183">
    <property type="component" value="Chromosome"/>
</dbReference>
<evidence type="ECO:0000313" key="4">
    <source>
        <dbReference type="Proteomes" id="UP000266183"/>
    </source>
</evidence>
<dbReference type="SUPFAM" id="SSF53474">
    <property type="entry name" value="alpha/beta-Hydrolases"/>
    <property type="match status" value="1"/>
</dbReference>
<proteinExistence type="predicted"/>
<dbReference type="PANTHER" id="PTHR48081">
    <property type="entry name" value="AB HYDROLASE SUPERFAMILY PROTEIN C4A8.06C"/>
    <property type="match status" value="1"/>
</dbReference>
<dbReference type="OrthoDB" id="9815425at2"/>